<dbReference type="Gene3D" id="3.90.1670.10">
    <property type="entry name" value="FdhE-like domain"/>
    <property type="match status" value="1"/>
</dbReference>
<dbReference type="GO" id="GO:0008199">
    <property type="term" value="F:ferric iron binding"/>
    <property type="evidence" value="ECO:0007669"/>
    <property type="project" value="TreeGrafter"/>
</dbReference>
<gene>
    <name evidence="3" type="ORF">SAMN05444126_11633</name>
</gene>
<dbReference type="Pfam" id="PF24860">
    <property type="entry name" value="FdhE_C"/>
    <property type="match status" value="1"/>
</dbReference>
<dbReference type="GO" id="GO:0051604">
    <property type="term" value="P:protein maturation"/>
    <property type="evidence" value="ECO:0007669"/>
    <property type="project" value="TreeGrafter"/>
</dbReference>
<dbReference type="PANTHER" id="PTHR37689">
    <property type="entry name" value="PROTEIN FDHE"/>
    <property type="match status" value="1"/>
</dbReference>
<feature type="domain" description="FdhE C-terminal" evidence="2">
    <location>
        <begin position="190"/>
        <end position="262"/>
    </location>
</feature>
<evidence type="ECO:0000256" key="1">
    <source>
        <dbReference type="ARBA" id="ARBA00022490"/>
    </source>
</evidence>
<dbReference type="InterPro" id="IPR006452">
    <property type="entry name" value="Formate_DH_accessory"/>
</dbReference>
<proteinExistence type="predicted"/>
<dbReference type="STRING" id="1464123.SAMN05444126_11633"/>
<dbReference type="RefSeq" id="WP_093073257.1">
    <property type="nucleotide sequence ID" value="NZ_BJVE01000104.1"/>
</dbReference>
<evidence type="ECO:0000313" key="4">
    <source>
        <dbReference type="Proteomes" id="UP000199318"/>
    </source>
</evidence>
<comment type="caution">
    <text evidence="3">The sequence shown here is derived from an EMBL/GenBank/DDBJ whole genome shotgun (WGS) entry which is preliminary data.</text>
</comment>
<keyword evidence="1" id="KW-0963">Cytoplasm</keyword>
<organism evidence="3 4">
    <name type="scientific">Salisediminibacterium halotolerans</name>
    <dbReference type="NCBI Taxonomy" id="517425"/>
    <lineage>
        <taxon>Bacteria</taxon>
        <taxon>Bacillati</taxon>
        <taxon>Bacillota</taxon>
        <taxon>Bacilli</taxon>
        <taxon>Bacillales</taxon>
        <taxon>Bacillaceae</taxon>
        <taxon>Salisediminibacterium</taxon>
    </lineage>
</organism>
<dbReference type="InterPro" id="IPR056796">
    <property type="entry name" value="FdhE_C"/>
</dbReference>
<keyword evidence="4" id="KW-1185">Reference proteome</keyword>
<evidence type="ECO:0000259" key="2">
    <source>
        <dbReference type="Pfam" id="PF24860"/>
    </source>
</evidence>
<dbReference type="Proteomes" id="UP000199318">
    <property type="component" value="Unassembled WGS sequence"/>
</dbReference>
<name>A0A1H9UWF0_9BACI</name>
<dbReference type="CDD" id="cd16341">
    <property type="entry name" value="FdhE"/>
    <property type="match status" value="1"/>
</dbReference>
<evidence type="ECO:0000313" key="3">
    <source>
        <dbReference type="EMBL" id="SES13732.1"/>
    </source>
</evidence>
<dbReference type="InterPro" id="IPR024064">
    <property type="entry name" value="FdhE-like_sf"/>
</dbReference>
<dbReference type="GO" id="GO:0005829">
    <property type="term" value="C:cytosol"/>
    <property type="evidence" value="ECO:0007669"/>
    <property type="project" value="TreeGrafter"/>
</dbReference>
<dbReference type="EMBL" id="FOGV01000016">
    <property type="protein sequence ID" value="SES13732.1"/>
    <property type="molecule type" value="Genomic_DNA"/>
</dbReference>
<reference evidence="4" key="1">
    <citation type="submission" date="2016-10" db="EMBL/GenBank/DDBJ databases">
        <authorList>
            <person name="de Groot N.N."/>
        </authorList>
    </citation>
    <scope>NUCLEOTIDE SEQUENCE [LARGE SCALE GENOMIC DNA]</scope>
    <source>
        <strain evidence="4">10nlg</strain>
    </source>
</reference>
<dbReference type="OrthoDB" id="9811074at2"/>
<dbReference type="SUPFAM" id="SSF144020">
    <property type="entry name" value="FdhE-like"/>
    <property type="match status" value="1"/>
</dbReference>
<dbReference type="AlphaFoldDB" id="A0A1H9UWF0"/>
<accession>A0A1H9UWF0</accession>
<sequence length="265" mass="30276">MNPNVVSEEYIALQTALINKQSDVKAAIDDKMVMDVTKQTLDREIPVLPQLDFSPVPGALFRETIKDMAEVLTMYQPSLDEDVNMIAAGLTDETILKWIKESVTFNDRYFQRWAADHGVSDWLPHFLAEQSLRPFMQLLADKVAAIIQEFDVMGTCPCCGEPHRVAILDEFGWKYLRCPRCETEWKQKRVACVHCGDDRTEHLFYINIKEDETAKLEVCETCSNYLKVVNPAEELKMQQASLLDLQTIHLDFVAQEEGYGGESPH</sequence>
<dbReference type="PANTHER" id="PTHR37689:SF1">
    <property type="entry name" value="PROTEIN FDHE"/>
    <property type="match status" value="1"/>
</dbReference>
<protein>
    <submittedName>
        <fullName evidence="3">FdhE protein</fullName>
    </submittedName>
</protein>